<proteinExistence type="inferred from homology"/>
<dbReference type="PROSITE" id="PS00756">
    <property type="entry name" value="SECY_2"/>
    <property type="match status" value="1"/>
</dbReference>
<keyword evidence="17" id="KW-1185">Reference proteome</keyword>
<name>A0A830HAZ4_9CHLO</name>
<evidence type="ECO:0000256" key="7">
    <source>
        <dbReference type="ARBA" id="ARBA00023010"/>
    </source>
</evidence>
<dbReference type="AlphaFoldDB" id="A0A830HAZ4"/>
<dbReference type="FunFam" id="1.10.3370.10:FF:000001">
    <property type="entry name" value="Preprotein translocase subunit SecY"/>
    <property type="match status" value="1"/>
</dbReference>
<feature type="transmembrane region" description="Helical" evidence="15">
    <location>
        <begin position="263"/>
        <end position="284"/>
    </location>
</feature>
<evidence type="ECO:0000256" key="13">
    <source>
        <dbReference type="RuleBase" id="RU004349"/>
    </source>
</evidence>
<accession>A0A830HAZ4</accession>
<reference evidence="16" key="1">
    <citation type="submission" date="2020-10" db="EMBL/GenBank/DDBJ databases">
        <title>Unveiling of a novel bifunctional photoreceptor, Dualchrome1, isolated from a cosmopolitan green alga.</title>
        <authorList>
            <person name="Suzuki S."/>
            <person name="Kawachi M."/>
        </authorList>
    </citation>
    <scope>NUCLEOTIDE SEQUENCE</scope>
    <source>
        <strain evidence="16">NIES 2893</strain>
    </source>
</reference>
<dbReference type="Pfam" id="PF00344">
    <property type="entry name" value="SecY"/>
    <property type="match status" value="1"/>
</dbReference>
<dbReference type="InterPro" id="IPR026593">
    <property type="entry name" value="SecY"/>
</dbReference>
<feature type="transmembrane region" description="Helical" evidence="15">
    <location>
        <begin position="399"/>
        <end position="417"/>
    </location>
</feature>
<feature type="transmembrane region" description="Helical" evidence="15">
    <location>
        <begin position="233"/>
        <end position="251"/>
    </location>
</feature>
<evidence type="ECO:0000256" key="5">
    <source>
        <dbReference type="ARBA" id="ARBA00022927"/>
    </source>
</evidence>
<evidence type="ECO:0000313" key="16">
    <source>
        <dbReference type="EMBL" id="GHP03643.1"/>
    </source>
</evidence>
<feature type="transmembrane region" description="Helical" evidence="15">
    <location>
        <begin position="479"/>
        <end position="498"/>
    </location>
</feature>
<evidence type="ECO:0000256" key="1">
    <source>
        <dbReference type="ARBA" id="ARBA00004141"/>
    </source>
</evidence>
<organism evidence="16 17">
    <name type="scientific">Pycnococcus provasolii</name>
    <dbReference type="NCBI Taxonomy" id="41880"/>
    <lineage>
        <taxon>Eukaryota</taxon>
        <taxon>Viridiplantae</taxon>
        <taxon>Chlorophyta</taxon>
        <taxon>Pseudoscourfieldiophyceae</taxon>
        <taxon>Pseudoscourfieldiales</taxon>
        <taxon>Pycnococcaceae</taxon>
        <taxon>Pycnococcus</taxon>
    </lineage>
</organism>
<dbReference type="PRINTS" id="PR00303">
    <property type="entry name" value="SECYTRNLCASE"/>
</dbReference>
<keyword evidence="3 12" id="KW-0813">Transport</keyword>
<feature type="transmembrane region" description="Helical" evidence="15">
    <location>
        <begin position="358"/>
        <end position="379"/>
    </location>
</feature>
<evidence type="ECO:0000256" key="4">
    <source>
        <dbReference type="ARBA" id="ARBA00022692"/>
    </source>
</evidence>
<dbReference type="InterPro" id="IPR002208">
    <property type="entry name" value="SecY/SEC61-alpha"/>
</dbReference>
<evidence type="ECO:0000313" key="17">
    <source>
        <dbReference type="Proteomes" id="UP000660262"/>
    </source>
</evidence>
<evidence type="ECO:0000256" key="12">
    <source>
        <dbReference type="RuleBase" id="RU003484"/>
    </source>
</evidence>
<evidence type="ECO:0000256" key="6">
    <source>
        <dbReference type="ARBA" id="ARBA00022989"/>
    </source>
</evidence>
<keyword evidence="4 12" id="KW-0812">Transmembrane</keyword>
<keyword evidence="6 15" id="KW-1133">Transmembrane helix</keyword>
<dbReference type="SUPFAM" id="SSF103491">
    <property type="entry name" value="Preprotein translocase SecY subunit"/>
    <property type="match status" value="1"/>
</dbReference>
<keyword evidence="5 12" id="KW-0653">Protein transport</keyword>
<feature type="transmembrane region" description="Helical" evidence="15">
    <location>
        <begin position="200"/>
        <end position="221"/>
    </location>
</feature>
<evidence type="ECO:0000256" key="9">
    <source>
        <dbReference type="ARBA" id="ARBA00031059"/>
    </source>
</evidence>
<dbReference type="InterPro" id="IPR023201">
    <property type="entry name" value="SecY_dom_sf"/>
</dbReference>
<dbReference type="PIRSF" id="PIRSF004557">
    <property type="entry name" value="SecY"/>
    <property type="match status" value="1"/>
</dbReference>
<dbReference type="Gene3D" id="1.10.3370.10">
    <property type="entry name" value="SecY subunit domain"/>
    <property type="match status" value="1"/>
</dbReference>
<comment type="caution">
    <text evidence="16">The sequence shown here is derived from an EMBL/GenBank/DDBJ whole genome shotgun (WGS) entry which is preliminary data.</text>
</comment>
<dbReference type="EMBL" id="BNJQ01000006">
    <property type="protein sequence ID" value="GHP03643.1"/>
    <property type="molecule type" value="Genomic_DNA"/>
</dbReference>
<protein>
    <recommendedName>
        <fullName evidence="10">Protein translocase subunit SecY</fullName>
    </recommendedName>
    <alternativeName>
        <fullName evidence="9">CpSecY</fullName>
    </alternativeName>
</protein>
<dbReference type="Proteomes" id="UP000660262">
    <property type="component" value="Unassembled WGS sequence"/>
</dbReference>
<feature type="region of interest" description="Disordered" evidence="14">
    <location>
        <begin position="49"/>
        <end position="70"/>
    </location>
</feature>
<evidence type="ECO:0000256" key="11">
    <source>
        <dbReference type="ARBA" id="ARBA00055151"/>
    </source>
</evidence>
<dbReference type="OrthoDB" id="361383at2759"/>
<dbReference type="PROSITE" id="PS00755">
    <property type="entry name" value="SECY_1"/>
    <property type="match status" value="1"/>
</dbReference>
<dbReference type="NCBIfam" id="TIGR00967">
    <property type="entry name" value="3a0501s007"/>
    <property type="match status" value="1"/>
</dbReference>
<dbReference type="GO" id="GO:0016020">
    <property type="term" value="C:membrane"/>
    <property type="evidence" value="ECO:0007669"/>
    <property type="project" value="UniProtKB-SubCell"/>
</dbReference>
<evidence type="ECO:0000256" key="8">
    <source>
        <dbReference type="ARBA" id="ARBA00023136"/>
    </source>
</evidence>
<dbReference type="PANTHER" id="PTHR10906">
    <property type="entry name" value="SECY/SEC61-ALPHA FAMILY MEMBER"/>
    <property type="match status" value="1"/>
</dbReference>
<evidence type="ECO:0000256" key="3">
    <source>
        <dbReference type="ARBA" id="ARBA00022448"/>
    </source>
</evidence>
<evidence type="ECO:0000256" key="2">
    <source>
        <dbReference type="ARBA" id="ARBA00005751"/>
    </source>
</evidence>
<sequence>MNTAAARTLKTRNYALAHSKAARRCPGNKLTHTIRRQTDTATCVHNRQNTHASAAAPSAATHRQTQQPKRVDVCTHAYRRGGRGQDAENGGSLAQFFEGELPGKIGTLLLLLVVARAGVYIPIPGVDRDAYQAAMEGQALFGYVDSLSGGSLSKLGIFSLGIIPYINASIVFQLLTSAFPGLKKLQREEGEAGRRKFNQYMRLTALAFSLAQALGQCLYVRDFVIDGFSVPWLTSSVLALSAGSMVVMYIGEVISELKLGNGTSLLIFVNIVSSLPSSVGQSIFLANQADASGPGASTTLAVLAGAFFLTSLGIVYVQEAERKIPLNYAQRFRGIDNAGRGGRGIGSSSYLPFKVNSAGVMPIIFSSSLLSLPGVVARFSGSELAANAARAVYPGGPAYLPVSVGLIVFFNYFYTFLQLEPTDVADQLKRGGASIPGVRPGTATASYITTSLERMSFLGSVFLGLLATTPAIVEGLTDVQAFRGFAGTSLLILVGVATDSARRVRSELLLQSYSKSGDELYK</sequence>
<dbReference type="HAMAP" id="MF_01465">
    <property type="entry name" value="SecY"/>
    <property type="match status" value="1"/>
</dbReference>
<evidence type="ECO:0000256" key="10">
    <source>
        <dbReference type="ARBA" id="ARBA00039733"/>
    </source>
</evidence>
<dbReference type="GO" id="GO:0015031">
    <property type="term" value="P:protein transport"/>
    <property type="evidence" value="ECO:0007669"/>
    <property type="project" value="UniProtKB-KW"/>
</dbReference>
<comment type="subcellular location">
    <subcellularLocation>
        <location evidence="1 12">Membrane</location>
        <topology evidence="1 12">Multi-pass membrane protein</topology>
    </subcellularLocation>
</comment>
<comment type="function">
    <text evidence="11">The central subunit of the protein translocation channel SecYE. Consists of two halves formed by TMs 1-5 and 6-10. These two domains form a lateral gate at the front which open onto the bilayer between TMs 2 and 7, and are clamped together by SecE at the back. The channel is closed by both a pore ring composed of hydrophobic SecY resides and a short helix (helix 2A) on the extracellular side of the membrane which forms a plug.</text>
</comment>
<gene>
    <name evidence="16" type="ORF">PPROV_000239800</name>
</gene>
<feature type="transmembrane region" description="Helical" evidence="15">
    <location>
        <begin position="455"/>
        <end position="473"/>
    </location>
</feature>
<keyword evidence="7 12" id="KW-0811">Translocation</keyword>
<evidence type="ECO:0000256" key="15">
    <source>
        <dbReference type="SAM" id="Phobius"/>
    </source>
</evidence>
<feature type="transmembrane region" description="Helical" evidence="15">
    <location>
        <begin position="155"/>
        <end position="179"/>
    </location>
</feature>
<comment type="similarity">
    <text evidence="2 13">Belongs to the SecY/SEC61-alpha family.</text>
</comment>
<dbReference type="InterPro" id="IPR030659">
    <property type="entry name" value="SecY_CS"/>
</dbReference>
<evidence type="ECO:0000256" key="14">
    <source>
        <dbReference type="SAM" id="MobiDB-lite"/>
    </source>
</evidence>
<feature type="transmembrane region" description="Helical" evidence="15">
    <location>
        <begin position="296"/>
        <end position="317"/>
    </location>
</feature>
<keyword evidence="8 15" id="KW-0472">Membrane</keyword>